<dbReference type="AlphaFoldDB" id="A0A9Q0QYT7"/>
<keyword evidence="2" id="KW-1185">Reference proteome</keyword>
<dbReference type="EMBL" id="JAMYWD010000003">
    <property type="protein sequence ID" value="KAJ4976782.1"/>
    <property type="molecule type" value="Genomic_DNA"/>
</dbReference>
<comment type="caution">
    <text evidence="1">The sequence shown here is derived from an EMBL/GenBank/DDBJ whole genome shotgun (WGS) entry which is preliminary data.</text>
</comment>
<organism evidence="1 2">
    <name type="scientific">Protea cynaroides</name>
    <dbReference type="NCBI Taxonomy" id="273540"/>
    <lineage>
        <taxon>Eukaryota</taxon>
        <taxon>Viridiplantae</taxon>
        <taxon>Streptophyta</taxon>
        <taxon>Embryophyta</taxon>
        <taxon>Tracheophyta</taxon>
        <taxon>Spermatophyta</taxon>
        <taxon>Magnoliopsida</taxon>
        <taxon>Proteales</taxon>
        <taxon>Proteaceae</taxon>
        <taxon>Protea</taxon>
    </lineage>
</organism>
<sequence>MVASHGQKMWGCEMLLYADRCKEMVARCEVLLECGSRSGDGREMRDAAGRGSRAGDVWMRDAVVHGSRSGDGREMQGAAGMRIAIRRWLQDARCCWTRIAVRQWSRDATVRGSRSGDGREMRGVAGMRIAVRRWSRDARCYWTRIAVKQWSMLLGVDHGQAMVTGCEMLLEGDHGQAMVARSAGRGSRTGNGREMIEAAGRGSWSGNGREMLLGADRRHEMVARCCWVRLWTNRLSAGR</sequence>
<proteinExistence type="predicted"/>
<evidence type="ECO:0000313" key="2">
    <source>
        <dbReference type="Proteomes" id="UP001141806"/>
    </source>
</evidence>
<evidence type="ECO:0000313" key="1">
    <source>
        <dbReference type="EMBL" id="KAJ4976782.1"/>
    </source>
</evidence>
<gene>
    <name evidence="1" type="ORF">NE237_001888</name>
</gene>
<accession>A0A9Q0QYT7</accession>
<dbReference type="Proteomes" id="UP001141806">
    <property type="component" value="Unassembled WGS sequence"/>
</dbReference>
<protein>
    <submittedName>
        <fullName evidence="1">Uncharacterized protein</fullName>
    </submittedName>
</protein>
<reference evidence="1" key="1">
    <citation type="journal article" date="2023" name="Plant J.">
        <title>The genome of the king protea, Protea cynaroides.</title>
        <authorList>
            <person name="Chang J."/>
            <person name="Duong T.A."/>
            <person name="Schoeman C."/>
            <person name="Ma X."/>
            <person name="Roodt D."/>
            <person name="Barker N."/>
            <person name="Li Z."/>
            <person name="Van de Peer Y."/>
            <person name="Mizrachi E."/>
        </authorList>
    </citation>
    <scope>NUCLEOTIDE SEQUENCE</scope>
    <source>
        <tissue evidence="1">Young leaves</tissue>
    </source>
</reference>
<name>A0A9Q0QYT7_9MAGN</name>